<dbReference type="Pfam" id="PF07993">
    <property type="entry name" value="NAD_binding_4"/>
    <property type="match status" value="1"/>
</dbReference>
<name>A0A7R9IQ82_9NEOP</name>
<dbReference type="GO" id="GO:0005777">
    <property type="term" value="C:peroxisome"/>
    <property type="evidence" value="ECO:0007669"/>
    <property type="project" value="TreeGrafter"/>
</dbReference>
<evidence type="ECO:0000256" key="1">
    <source>
        <dbReference type="RuleBase" id="RU363097"/>
    </source>
</evidence>
<evidence type="ECO:0000313" key="3">
    <source>
        <dbReference type="EMBL" id="CAD7462540.1"/>
    </source>
</evidence>
<feature type="domain" description="Thioester reductase (TE)" evidence="2">
    <location>
        <begin position="8"/>
        <end position="57"/>
    </location>
</feature>
<protein>
    <recommendedName>
        <fullName evidence="1">Fatty acyl-CoA reductase</fullName>
        <ecNumber evidence="1">1.2.1.84</ecNumber>
    </recommendedName>
</protein>
<evidence type="ECO:0000259" key="2">
    <source>
        <dbReference type="Pfam" id="PF07993"/>
    </source>
</evidence>
<comment type="similarity">
    <text evidence="1">Belongs to the fatty acyl-CoA reductase family.</text>
</comment>
<feature type="transmembrane region" description="Helical" evidence="1">
    <location>
        <begin position="20"/>
        <end position="39"/>
    </location>
</feature>
<keyword evidence="1" id="KW-1133">Transmembrane helix</keyword>
<accession>A0A7R9IQ82</accession>
<comment type="catalytic activity">
    <reaction evidence="1">
        <text>a long-chain fatty acyl-CoA + 2 NADPH + 2 H(+) = a long-chain primary fatty alcohol + 2 NADP(+) + CoA</text>
        <dbReference type="Rhea" id="RHEA:52716"/>
        <dbReference type="ChEBI" id="CHEBI:15378"/>
        <dbReference type="ChEBI" id="CHEBI:57287"/>
        <dbReference type="ChEBI" id="CHEBI:57783"/>
        <dbReference type="ChEBI" id="CHEBI:58349"/>
        <dbReference type="ChEBI" id="CHEBI:77396"/>
        <dbReference type="ChEBI" id="CHEBI:83139"/>
        <dbReference type="EC" id="1.2.1.84"/>
    </reaction>
</comment>
<organism evidence="3">
    <name type="scientific">Timema tahoe</name>
    <dbReference type="NCBI Taxonomy" id="61484"/>
    <lineage>
        <taxon>Eukaryota</taxon>
        <taxon>Metazoa</taxon>
        <taxon>Ecdysozoa</taxon>
        <taxon>Arthropoda</taxon>
        <taxon>Hexapoda</taxon>
        <taxon>Insecta</taxon>
        <taxon>Pterygota</taxon>
        <taxon>Neoptera</taxon>
        <taxon>Polyneoptera</taxon>
        <taxon>Phasmatodea</taxon>
        <taxon>Timematodea</taxon>
        <taxon>Timematoidea</taxon>
        <taxon>Timematidae</taxon>
        <taxon>Timema</taxon>
    </lineage>
</organism>
<reference evidence="3" key="1">
    <citation type="submission" date="2020-11" db="EMBL/GenBank/DDBJ databases">
        <authorList>
            <person name="Tran Van P."/>
        </authorList>
    </citation>
    <scope>NUCLEOTIDE SEQUENCE</scope>
</reference>
<dbReference type="PANTHER" id="PTHR11011">
    <property type="entry name" value="MALE STERILITY PROTEIN 2-RELATED"/>
    <property type="match status" value="1"/>
</dbReference>
<dbReference type="EC" id="1.2.1.84" evidence="1"/>
<keyword evidence="1" id="KW-0444">Lipid biosynthesis</keyword>
<proteinExistence type="inferred from homology"/>
<comment type="function">
    <text evidence="1">Catalyzes the reduction of fatty acyl-CoA to fatty alcohols.</text>
</comment>
<keyword evidence="1" id="KW-0443">Lipid metabolism</keyword>
<dbReference type="InterPro" id="IPR013120">
    <property type="entry name" value="FAR_NAD-bd"/>
</dbReference>
<gene>
    <name evidence="3" type="ORF">TTEB3V08_LOCUS10431</name>
</gene>
<keyword evidence="1" id="KW-0812">Transmembrane</keyword>
<dbReference type="PANTHER" id="PTHR11011:SF24">
    <property type="entry name" value="FATTY ACYL-COA REDUCTASE"/>
    <property type="match status" value="1"/>
</dbReference>
<dbReference type="GO" id="GO:0080019">
    <property type="term" value="F:alcohol-forming very long-chain fatty acyl-CoA reductase activity"/>
    <property type="evidence" value="ECO:0007669"/>
    <property type="project" value="InterPro"/>
</dbReference>
<dbReference type="AlphaFoldDB" id="A0A7R9IQ82"/>
<sequence>MSIPVVSTMKDPLCGWINNIYGTVGAFVGFYLGLIKSGLIDGNKKQDFIPADLCINSLIAAAYDRATSCINYERSTVRMD</sequence>
<keyword evidence="1" id="KW-0521">NADP</keyword>
<dbReference type="EMBL" id="OE006236">
    <property type="protein sequence ID" value="CAD7462540.1"/>
    <property type="molecule type" value="Genomic_DNA"/>
</dbReference>
<dbReference type="InterPro" id="IPR026055">
    <property type="entry name" value="FAR"/>
</dbReference>
<keyword evidence="1" id="KW-0560">Oxidoreductase</keyword>
<dbReference type="GO" id="GO:0035336">
    <property type="term" value="P:long-chain fatty-acyl-CoA metabolic process"/>
    <property type="evidence" value="ECO:0007669"/>
    <property type="project" value="TreeGrafter"/>
</dbReference>
<keyword evidence="1" id="KW-0472">Membrane</keyword>